<gene>
    <name evidence="1" type="ORF">NEZAVI_LOCUS9676</name>
</gene>
<dbReference type="EMBL" id="OV725080">
    <property type="protein sequence ID" value="CAH1400434.1"/>
    <property type="molecule type" value="Genomic_DNA"/>
</dbReference>
<evidence type="ECO:0000313" key="1">
    <source>
        <dbReference type="EMBL" id="CAH1400434.1"/>
    </source>
</evidence>
<sequence>MVFRSLDSTSLTREQNQSRSIYLIFNITIQNIKTIWYVPGET</sequence>
<accession>A0A9P0MPQ3</accession>
<keyword evidence="2" id="KW-1185">Reference proteome</keyword>
<evidence type="ECO:0000313" key="2">
    <source>
        <dbReference type="Proteomes" id="UP001152798"/>
    </source>
</evidence>
<name>A0A9P0MPQ3_NEZVI</name>
<organism evidence="1 2">
    <name type="scientific">Nezara viridula</name>
    <name type="common">Southern green stink bug</name>
    <name type="synonym">Cimex viridulus</name>
    <dbReference type="NCBI Taxonomy" id="85310"/>
    <lineage>
        <taxon>Eukaryota</taxon>
        <taxon>Metazoa</taxon>
        <taxon>Ecdysozoa</taxon>
        <taxon>Arthropoda</taxon>
        <taxon>Hexapoda</taxon>
        <taxon>Insecta</taxon>
        <taxon>Pterygota</taxon>
        <taxon>Neoptera</taxon>
        <taxon>Paraneoptera</taxon>
        <taxon>Hemiptera</taxon>
        <taxon>Heteroptera</taxon>
        <taxon>Panheteroptera</taxon>
        <taxon>Pentatomomorpha</taxon>
        <taxon>Pentatomoidea</taxon>
        <taxon>Pentatomidae</taxon>
        <taxon>Pentatominae</taxon>
        <taxon>Nezara</taxon>
    </lineage>
</organism>
<proteinExistence type="predicted"/>
<dbReference type="AlphaFoldDB" id="A0A9P0MPQ3"/>
<reference evidence="1" key="1">
    <citation type="submission" date="2022-01" db="EMBL/GenBank/DDBJ databases">
        <authorList>
            <person name="King R."/>
        </authorList>
    </citation>
    <scope>NUCLEOTIDE SEQUENCE</scope>
</reference>
<dbReference type="Proteomes" id="UP001152798">
    <property type="component" value="Chromosome 4"/>
</dbReference>
<protein>
    <submittedName>
        <fullName evidence="1">Uncharacterized protein</fullName>
    </submittedName>
</protein>